<dbReference type="InterPro" id="IPR023198">
    <property type="entry name" value="PGP-like_dom2"/>
</dbReference>
<dbReference type="PANTHER" id="PTHR43434:SF19">
    <property type="entry name" value="PHOSPHONOACETALDEHYDE HYDROLASE"/>
    <property type="match status" value="1"/>
</dbReference>
<dbReference type="InterPro" id="IPR041492">
    <property type="entry name" value="HAD_2"/>
</dbReference>
<dbReference type="HAMAP" id="MF_01375">
    <property type="entry name" value="PhnX"/>
    <property type="match status" value="1"/>
</dbReference>
<dbReference type="AlphaFoldDB" id="A0A2D3W3C0"/>
<dbReference type="EMBL" id="DLUG01000204">
    <property type="protein sequence ID" value="DAB35871.1"/>
    <property type="molecule type" value="Genomic_DNA"/>
</dbReference>
<comment type="caution">
    <text evidence="1">The sequence shown here is derived from an EMBL/GenBank/DDBJ whole genome shotgun (WGS) entry which is preliminary data.</text>
</comment>
<dbReference type="GO" id="GO:0046872">
    <property type="term" value="F:metal ion binding"/>
    <property type="evidence" value="ECO:0007669"/>
    <property type="project" value="UniProtKB-KW"/>
</dbReference>
<dbReference type="SFLD" id="SFLDG01135">
    <property type="entry name" value="C1.5.6:_HAD__Beta-PGM__Phospha"/>
    <property type="match status" value="1"/>
</dbReference>
<evidence type="ECO:0000313" key="2">
    <source>
        <dbReference type="Proteomes" id="UP000231638"/>
    </source>
</evidence>
<dbReference type="GO" id="GO:0008967">
    <property type="term" value="F:phosphoglycolate phosphatase activity"/>
    <property type="evidence" value="ECO:0007669"/>
    <property type="project" value="TreeGrafter"/>
</dbReference>
<dbReference type="GO" id="GO:0005829">
    <property type="term" value="C:cytosol"/>
    <property type="evidence" value="ECO:0007669"/>
    <property type="project" value="TreeGrafter"/>
</dbReference>
<dbReference type="STRING" id="366522.GCA_001548055_00246"/>
<dbReference type="GO" id="GO:0006281">
    <property type="term" value="P:DNA repair"/>
    <property type="evidence" value="ECO:0007669"/>
    <property type="project" value="TreeGrafter"/>
</dbReference>
<dbReference type="InterPro" id="IPR036412">
    <property type="entry name" value="HAD-like_sf"/>
</dbReference>
<dbReference type="NCBIfam" id="TIGR01422">
    <property type="entry name" value="phosphonatase"/>
    <property type="match status" value="1"/>
</dbReference>
<organism evidence="1 2">
    <name type="scientific">Sulfurospirillum cavolei</name>
    <dbReference type="NCBI Taxonomy" id="366522"/>
    <lineage>
        <taxon>Bacteria</taxon>
        <taxon>Pseudomonadati</taxon>
        <taxon>Campylobacterota</taxon>
        <taxon>Epsilonproteobacteria</taxon>
        <taxon>Campylobacterales</taxon>
        <taxon>Sulfurospirillaceae</taxon>
        <taxon>Sulfurospirillum</taxon>
    </lineage>
</organism>
<protein>
    <submittedName>
        <fullName evidence="1">Phosphonoacetaldehyde hydrolase</fullName>
    </submittedName>
</protein>
<dbReference type="Proteomes" id="UP000231638">
    <property type="component" value="Unassembled WGS sequence"/>
</dbReference>
<dbReference type="Gene3D" id="1.10.150.240">
    <property type="entry name" value="Putative phosphatase, domain 2"/>
    <property type="match status" value="1"/>
</dbReference>
<sequence>MQTGIQGVICDWAGTTVDFGSLSPVAAFAEAFDRFGFSVSFEEIRTFMGMLKFEHSQAILELTKERFSEQFGRFPDEKDARAIYAYFEPALFDVLASHSVPIKGAVEFAETLKKRSIKLGSTTGYTASMMDVVTREAAKHGYKPDCYVSPSAYLPGRPHPFMIYKNAIELEIYPLSSIVKIGDTLSDIREGLNAGCWSIGVALSGNETGISHDAYEHLPKSVLDEKRRQAKEKLENAGAHYVIDGIWDALEVLERIEEKIKNGEKPCRIHA</sequence>
<dbReference type="PANTHER" id="PTHR43434">
    <property type="entry name" value="PHOSPHOGLYCOLATE PHOSPHATASE"/>
    <property type="match status" value="1"/>
</dbReference>
<evidence type="ECO:0000313" key="1">
    <source>
        <dbReference type="EMBL" id="DAB35871.1"/>
    </source>
</evidence>
<proteinExistence type="inferred from homology"/>
<dbReference type="SFLD" id="SFLDG01129">
    <property type="entry name" value="C1.5:_HAD__Beta-PGM__Phosphata"/>
    <property type="match status" value="1"/>
</dbReference>
<dbReference type="InterPro" id="IPR023214">
    <property type="entry name" value="HAD_sf"/>
</dbReference>
<dbReference type="Pfam" id="PF13419">
    <property type="entry name" value="HAD_2"/>
    <property type="match status" value="1"/>
</dbReference>
<dbReference type="SFLD" id="SFLDS00003">
    <property type="entry name" value="Haloacid_Dehalogenase"/>
    <property type="match status" value="1"/>
</dbReference>
<keyword evidence="1" id="KW-0378">Hydrolase</keyword>
<name>A0A2D3W3C0_9BACT</name>
<dbReference type="SUPFAM" id="SSF56784">
    <property type="entry name" value="HAD-like"/>
    <property type="match status" value="1"/>
</dbReference>
<reference evidence="1 2" key="1">
    <citation type="journal article" date="2017" name="Front. Microbiol.">
        <title>Comparative Genomic Analysis of the Class Epsilonproteobacteria and Proposed Reclassification to Epsilonbacteraeota (phyl. nov.).</title>
        <authorList>
            <person name="Waite D.W."/>
            <person name="Vanwonterghem I."/>
            <person name="Rinke C."/>
            <person name="Parks D.H."/>
            <person name="Zhang Y."/>
            <person name="Takai K."/>
            <person name="Sievert S.M."/>
            <person name="Simon J."/>
            <person name="Campbell B.J."/>
            <person name="Hanson T.E."/>
            <person name="Woyke T."/>
            <person name="Klotz M.G."/>
            <person name="Hugenholtz P."/>
        </authorList>
    </citation>
    <scope>NUCLEOTIDE SEQUENCE [LARGE SCALE GENOMIC DNA]</scope>
    <source>
        <strain evidence="1">UBA11420</strain>
    </source>
</reference>
<dbReference type="InterPro" id="IPR006323">
    <property type="entry name" value="Phosphonoacetald_hydro"/>
</dbReference>
<dbReference type="Gene3D" id="3.40.50.1000">
    <property type="entry name" value="HAD superfamily/HAD-like"/>
    <property type="match status" value="1"/>
</dbReference>
<dbReference type="InterPro" id="IPR050155">
    <property type="entry name" value="HAD-like_hydrolase_sf"/>
</dbReference>
<gene>
    <name evidence="1" type="ORF">CFH80_07855</name>
</gene>
<dbReference type="GO" id="GO:0019700">
    <property type="term" value="P:organic phosphonate catabolic process"/>
    <property type="evidence" value="ECO:0007669"/>
    <property type="project" value="InterPro"/>
</dbReference>
<dbReference type="GO" id="GO:0050194">
    <property type="term" value="F:phosphonoacetaldehyde hydrolase activity"/>
    <property type="evidence" value="ECO:0007669"/>
    <property type="project" value="InterPro"/>
</dbReference>
<accession>A0A2D3W3C0</accession>